<dbReference type="InterPro" id="IPR036465">
    <property type="entry name" value="vWFA_dom_sf"/>
</dbReference>
<evidence type="ECO:0000313" key="3">
    <source>
        <dbReference type="Proteomes" id="UP000315949"/>
    </source>
</evidence>
<gene>
    <name evidence="2" type="ORF">FQY79_04510</name>
</gene>
<dbReference type="AlphaFoldDB" id="A0A5C5U520"/>
<name>A0A5C5U520_9GAMM</name>
<dbReference type="Proteomes" id="UP000315949">
    <property type="component" value="Unassembled WGS sequence"/>
</dbReference>
<dbReference type="Pfam" id="PF01882">
    <property type="entry name" value="DUF58"/>
    <property type="match status" value="1"/>
</dbReference>
<protein>
    <submittedName>
        <fullName evidence="2">DUF58 domain-containing protein</fullName>
    </submittedName>
</protein>
<proteinExistence type="predicted"/>
<evidence type="ECO:0000313" key="2">
    <source>
        <dbReference type="EMBL" id="TWT20602.1"/>
    </source>
</evidence>
<dbReference type="EMBL" id="VOHE01000002">
    <property type="protein sequence ID" value="TWT20602.1"/>
    <property type="molecule type" value="Genomic_DNA"/>
</dbReference>
<reference evidence="2 3" key="1">
    <citation type="submission" date="2019-07" db="EMBL/GenBank/DDBJ databases">
        <title>Luteimonas sp. YD-1 nov., isolated from acidic soil.</title>
        <authorList>
            <person name="Zhou J."/>
        </authorList>
    </citation>
    <scope>NUCLEOTIDE SEQUENCE [LARGE SCALE GENOMIC DNA]</scope>
    <source>
        <strain evidence="2 3">YD-1</strain>
    </source>
</reference>
<sequence>MVQDPVGPALRAQLRGLRIASRRASPLRGGGLHRGRDRGAGLEFSQYRGYEPGDEPRRIDWKLYARSDRFFVREAERDSPLVAWIVLDASASMAQADEARPDWSRLDAARVLAACIAEVALRQGDHAGLLAAGGDALRLVPAAAGSRQRERLQHELVRIEAAGGMPDQARLGPVWERVGPDALVVVLGDFLDPALPELATRLAAARREVLAIQLLTVAERDFPFDDGRRFIDPETGQALPGDARALRAGFLARFGQAQRELHARFDGAGIRHAVHVLGEPLLRPLQALFGAGQGSAGE</sequence>
<dbReference type="Gene3D" id="3.40.50.410">
    <property type="entry name" value="von Willebrand factor, type A domain"/>
    <property type="match status" value="1"/>
</dbReference>
<dbReference type="RefSeq" id="WP_146311218.1">
    <property type="nucleotide sequence ID" value="NZ_VOHE01000002.1"/>
</dbReference>
<dbReference type="PANTHER" id="PTHR33608">
    <property type="entry name" value="BLL2464 PROTEIN"/>
    <property type="match status" value="1"/>
</dbReference>
<accession>A0A5C5U520</accession>
<feature type="domain" description="DUF58" evidence="1">
    <location>
        <begin position="46"/>
        <end position="253"/>
    </location>
</feature>
<organism evidence="2 3">
    <name type="scientific">Luteimonas wenzhouensis</name>
    <dbReference type="NCBI Taxonomy" id="2599615"/>
    <lineage>
        <taxon>Bacteria</taxon>
        <taxon>Pseudomonadati</taxon>
        <taxon>Pseudomonadota</taxon>
        <taxon>Gammaproteobacteria</taxon>
        <taxon>Lysobacterales</taxon>
        <taxon>Lysobacteraceae</taxon>
        <taxon>Luteimonas</taxon>
    </lineage>
</organism>
<dbReference type="SUPFAM" id="SSF53300">
    <property type="entry name" value="vWA-like"/>
    <property type="match status" value="1"/>
</dbReference>
<dbReference type="InterPro" id="IPR002881">
    <property type="entry name" value="DUF58"/>
</dbReference>
<comment type="caution">
    <text evidence="2">The sequence shown here is derived from an EMBL/GenBank/DDBJ whole genome shotgun (WGS) entry which is preliminary data.</text>
</comment>
<dbReference type="PANTHER" id="PTHR33608:SF7">
    <property type="entry name" value="DUF58 DOMAIN-CONTAINING PROTEIN"/>
    <property type="match status" value="1"/>
</dbReference>
<dbReference type="OrthoDB" id="9812729at2"/>
<keyword evidence="3" id="KW-1185">Reference proteome</keyword>
<evidence type="ECO:0000259" key="1">
    <source>
        <dbReference type="Pfam" id="PF01882"/>
    </source>
</evidence>